<keyword evidence="6" id="KW-1185">Reference proteome</keyword>
<evidence type="ECO:0000259" key="4">
    <source>
        <dbReference type="Pfam" id="PF00171"/>
    </source>
</evidence>
<dbReference type="SUPFAM" id="SSF53720">
    <property type="entry name" value="ALDH-like"/>
    <property type="match status" value="1"/>
</dbReference>
<comment type="similarity">
    <text evidence="3">Belongs to the aldehyde dehydrogenase family.</text>
</comment>
<reference evidence="5 6" key="1">
    <citation type="submission" date="2024-01" db="EMBL/GenBank/DDBJ databases">
        <title>The diversity of rhizobia nodulating Mimosa spp. in eleven states of Brazil covering several biomes is determined by host plant, location, and edaphic factors.</title>
        <authorList>
            <person name="Rouws L."/>
            <person name="Barauna A."/>
            <person name="Beukes C."/>
            <person name="De Faria S.M."/>
            <person name="Gross E."/>
            <person name="Dos Reis Junior F.B."/>
            <person name="Simon M."/>
            <person name="Maluk M."/>
            <person name="Odee D.W."/>
            <person name="Kenicer G."/>
            <person name="Young J.P.W."/>
            <person name="Reis V.M."/>
            <person name="Zilli J."/>
            <person name="James E.K."/>
        </authorList>
    </citation>
    <scope>NUCLEOTIDE SEQUENCE [LARGE SCALE GENOMIC DNA]</scope>
    <source>
        <strain evidence="5 6">JPY167</strain>
    </source>
</reference>
<feature type="active site" evidence="2">
    <location>
        <position position="262"/>
    </location>
</feature>
<dbReference type="PROSITE" id="PS00687">
    <property type="entry name" value="ALDEHYDE_DEHYDR_GLU"/>
    <property type="match status" value="1"/>
</dbReference>
<dbReference type="PROSITE" id="PS00070">
    <property type="entry name" value="ALDEHYDE_DEHYDR_CYS"/>
    <property type="match status" value="1"/>
</dbReference>
<gene>
    <name evidence="5" type="ORF">VSR73_08945</name>
</gene>
<dbReference type="EMBL" id="JAYMRV010000002">
    <property type="protein sequence ID" value="MEM5421186.1"/>
    <property type="molecule type" value="Genomic_DNA"/>
</dbReference>
<evidence type="ECO:0000256" key="3">
    <source>
        <dbReference type="RuleBase" id="RU003345"/>
    </source>
</evidence>
<keyword evidence="1 3" id="KW-0560">Oxidoreductase</keyword>
<dbReference type="Gene3D" id="3.40.605.10">
    <property type="entry name" value="Aldehyde Dehydrogenase, Chain A, domain 1"/>
    <property type="match status" value="1"/>
</dbReference>
<organism evidence="5 6">
    <name type="scientific">Paraburkholderia ferrariae</name>
    <dbReference type="NCBI Taxonomy" id="386056"/>
    <lineage>
        <taxon>Bacteria</taxon>
        <taxon>Pseudomonadati</taxon>
        <taxon>Pseudomonadota</taxon>
        <taxon>Betaproteobacteria</taxon>
        <taxon>Burkholderiales</taxon>
        <taxon>Burkholderiaceae</taxon>
        <taxon>Paraburkholderia</taxon>
    </lineage>
</organism>
<name>A0ABU9RM82_9BURK</name>
<protein>
    <submittedName>
        <fullName evidence="5">Aldehyde dehydrogenase family protein</fullName>
    </submittedName>
</protein>
<evidence type="ECO:0000256" key="1">
    <source>
        <dbReference type="ARBA" id="ARBA00023002"/>
    </source>
</evidence>
<dbReference type="InterPro" id="IPR016160">
    <property type="entry name" value="Ald_DH_CS_CYS"/>
</dbReference>
<evidence type="ECO:0000313" key="6">
    <source>
        <dbReference type="Proteomes" id="UP001489897"/>
    </source>
</evidence>
<dbReference type="InterPro" id="IPR016161">
    <property type="entry name" value="Ald_DH/histidinol_DH"/>
</dbReference>
<dbReference type="Proteomes" id="UP001489897">
    <property type="component" value="Unassembled WGS sequence"/>
</dbReference>
<sequence>MSQKQDVEKLLETLGLPRDAGSFVDGKFVSGEGGAIEIRDPVTGAVAYSFADADQGLIDLVSKSSLSGLRKWQALSARDRAKVLRAIAIAVGNAAEDLAQLESITSGKIIKGSRAQLALVVDMLEYYAGWADKFTGDVIPVPGGQLNYTVREPLGVILQVTPWNSPLYLAVWNAAPALAMGNAVLLKPSELTPLTALAFAKIAVEAGLPPGVLNVVGGYGQSTVQPLIQREEVKKVVFVGSTATGRKVAAQAAARPIPCLLELGGKSANIVFADADLERAAEAALVAGYANTGQNCAAGSRLLVQKTVYDQFIALLESKLGAYRIGSPLDENIEIGPVNNELQLRRITEMVSRGIAEGARCISGNAVPDNGGYFVSPTILADATNEMSVAREEIFGPVIVAIPFDEEAEAVAIANDSEFGLAGAVWTRDIARGHRVASKVNAGLFWINMYREMHVSSPFGGNDSSGYGRSSGVESLYEYTRTKSVWLPTEEGS</sequence>
<proteinExistence type="inferred from homology"/>
<dbReference type="Pfam" id="PF00171">
    <property type="entry name" value="Aldedh"/>
    <property type="match status" value="1"/>
</dbReference>
<evidence type="ECO:0000256" key="2">
    <source>
        <dbReference type="PROSITE-ProRule" id="PRU10007"/>
    </source>
</evidence>
<accession>A0ABU9RM82</accession>
<dbReference type="InterPro" id="IPR016162">
    <property type="entry name" value="Ald_DH_N"/>
</dbReference>
<comment type="caution">
    <text evidence="5">The sequence shown here is derived from an EMBL/GenBank/DDBJ whole genome shotgun (WGS) entry which is preliminary data.</text>
</comment>
<dbReference type="RefSeq" id="WP_342946508.1">
    <property type="nucleotide sequence ID" value="NZ_JAYMRV010000002.1"/>
</dbReference>
<dbReference type="PANTHER" id="PTHR11699">
    <property type="entry name" value="ALDEHYDE DEHYDROGENASE-RELATED"/>
    <property type="match status" value="1"/>
</dbReference>
<dbReference type="InterPro" id="IPR029510">
    <property type="entry name" value="Ald_DH_CS_GLU"/>
</dbReference>
<dbReference type="Gene3D" id="3.40.309.10">
    <property type="entry name" value="Aldehyde Dehydrogenase, Chain A, domain 2"/>
    <property type="match status" value="1"/>
</dbReference>
<dbReference type="InterPro" id="IPR015590">
    <property type="entry name" value="Aldehyde_DH_dom"/>
</dbReference>
<feature type="domain" description="Aldehyde dehydrogenase" evidence="4">
    <location>
        <begin position="28"/>
        <end position="485"/>
    </location>
</feature>
<evidence type="ECO:0000313" key="5">
    <source>
        <dbReference type="EMBL" id="MEM5421186.1"/>
    </source>
</evidence>
<dbReference type="InterPro" id="IPR016163">
    <property type="entry name" value="Ald_DH_C"/>
</dbReference>